<dbReference type="Proteomes" id="UP000431901">
    <property type="component" value="Unassembled WGS sequence"/>
</dbReference>
<gene>
    <name evidence="1" type="ORF">GQ466_02205</name>
</gene>
<evidence type="ECO:0000313" key="2">
    <source>
        <dbReference type="Proteomes" id="UP000431901"/>
    </source>
</evidence>
<proteinExistence type="predicted"/>
<dbReference type="RefSeq" id="WP_161101072.1">
    <property type="nucleotide sequence ID" value="NZ_WUTW01000001.1"/>
</dbReference>
<dbReference type="AlphaFoldDB" id="A0A6I4W0T9"/>
<dbReference type="EMBL" id="WUTW01000001">
    <property type="protein sequence ID" value="MXQ62838.1"/>
    <property type="molecule type" value="Genomic_DNA"/>
</dbReference>
<organism evidence="1 2">
    <name type="scientific">Actinomadura rayongensis</name>
    <dbReference type="NCBI Taxonomy" id="1429076"/>
    <lineage>
        <taxon>Bacteria</taxon>
        <taxon>Bacillati</taxon>
        <taxon>Actinomycetota</taxon>
        <taxon>Actinomycetes</taxon>
        <taxon>Streptosporangiales</taxon>
        <taxon>Thermomonosporaceae</taxon>
        <taxon>Actinomadura</taxon>
    </lineage>
</organism>
<sequence length="201" mass="22377">MSDSFMVAARIPMTRDGFDRWLDTEIPAAADAIENPDAMYTGWFWDGKSPENDWNLDRDGCTPRSLFAEQIVKGHGAVVLRHRDDALEAYLFHFGFDRWSVHMALLALAAAGRNATGDAEALFWAETSGSLCPPDWNGRLACLAVGPDAARFRARHDLTEVIEALRPAESAFFELMQRLHGDEPEAARDPEFVDPAVLEGR</sequence>
<name>A0A6I4W0T9_9ACTN</name>
<evidence type="ECO:0000313" key="1">
    <source>
        <dbReference type="EMBL" id="MXQ62838.1"/>
    </source>
</evidence>
<reference evidence="1 2" key="1">
    <citation type="submission" date="2019-12" db="EMBL/GenBank/DDBJ databases">
        <title>Nocardia macrotermitis sp. nov. and Nocardia aurantia sp. nov., isolated from the gut of the fungus growing-termite Macrotermes natalensis.</title>
        <authorList>
            <person name="Christine B."/>
            <person name="Rene B."/>
        </authorList>
    </citation>
    <scope>NUCLEOTIDE SEQUENCE [LARGE SCALE GENOMIC DNA]</scope>
    <source>
        <strain evidence="1 2">DSM 102126</strain>
    </source>
</reference>
<dbReference type="OrthoDB" id="3387107at2"/>
<accession>A0A6I4W0T9</accession>
<comment type="caution">
    <text evidence="1">The sequence shown here is derived from an EMBL/GenBank/DDBJ whole genome shotgun (WGS) entry which is preliminary data.</text>
</comment>
<keyword evidence="2" id="KW-1185">Reference proteome</keyword>
<protein>
    <submittedName>
        <fullName evidence="1">Uncharacterized protein</fullName>
    </submittedName>
</protein>